<dbReference type="OrthoDB" id="5428055at2759"/>
<dbReference type="SMR" id="A0A194W084"/>
<accession>A0A194W084</accession>
<organism evidence="1 2">
    <name type="scientific">Cytospora mali</name>
    <name type="common">Apple Valsa canker fungus</name>
    <name type="synonym">Valsa mali</name>
    <dbReference type="NCBI Taxonomy" id="578113"/>
    <lineage>
        <taxon>Eukaryota</taxon>
        <taxon>Fungi</taxon>
        <taxon>Dikarya</taxon>
        <taxon>Ascomycota</taxon>
        <taxon>Pezizomycotina</taxon>
        <taxon>Sordariomycetes</taxon>
        <taxon>Sordariomycetidae</taxon>
        <taxon>Diaporthales</taxon>
        <taxon>Cytosporaceae</taxon>
        <taxon>Cytospora</taxon>
    </lineage>
</organism>
<protein>
    <submittedName>
        <fullName evidence="1">Uncharacterized protein</fullName>
    </submittedName>
</protein>
<name>A0A194W084_CYTMA</name>
<dbReference type="EMBL" id="CM003102">
    <property type="protein sequence ID" value="KUI69869.1"/>
    <property type="molecule type" value="Genomic_DNA"/>
</dbReference>
<dbReference type="AlphaFoldDB" id="A0A194W084"/>
<gene>
    <name evidence="1" type="ORF">VM1G_04949</name>
</gene>
<dbReference type="Proteomes" id="UP000078559">
    <property type="component" value="Chromosome 5"/>
</dbReference>
<keyword evidence="2" id="KW-1185">Reference proteome</keyword>
<sequence length="525" mass="60043">MNSQIPPELDYAQNVDDHFTYWAGNPFMQKHTEDYHNKARSLVEGGIIREGLRHPWMHNTRLYGSRVQVVNFTADLPGGNGDGGRSFNNARDLSDYLTGSVQPPDQSSKRLIVIEGLEPRMLEVIGVKFGVPPSFFLGHCDEWTTINVVDRACTKDNAMYWRVPVPQVRHISTQRLEEQFGPDCYGTWAIQVGNVDRWAVGVQPDTHRIMFRNLVSYWGIQHPSTEGWTAIVLVDPRHTKLRREDLDSNNPESPALFETQNFEVAHKLFSEAIIFHDSSPSHTMGFEDPPWLVPIVHRNHRSALFDEIQHFYASGVSLSIYNDPFSATEYIRNFVRSAWEERIWRLETVLHDDFLDDHGSHGIASVSGEEEVEKFQNLMGETFSIGDAKQHVREIMRVFHYDDYVYRKHRLEPSRGSGEQGLRHALSSSEREALNWAHLHGKLERAEQDIRDHMERYSQRAALMQMVEAAKQTDEANKLTAQGLKQTDASNRMARSSGQLTKIATVIVPCSFVASIFSMGDERVL</sequence>
<proteinExistence type="predicted"/>
<evidence type="ECO:0000313" key="2">
    <source>
        <dbReference type="Proteomes" id="UP000078559"/>
    </source>
</evidence>
<reference evidence="1" key="1">
    <citation type="submission" date="2014-12" db="EMBL/GenBank/DDBJ databases">
        <title>Genome Sequence of Valsa Canker Pathogens Uncovers a Specific Adaption of Colonization on Woody Bark.</title>
        <authorList>
            <person name="Yin Z."/>
            <person name="Liu H."/>
            <person name="Gao X."/>
            <person name="Li Z."/>
            <person name="Song N."/>
            <person name="Ke X."/>
            <person name="Dai Q."/>
            <person name="Wu Y."/>
            <person name="Sun Y."/>
            <person name="Xu J.-R."/>
            <person name="Kang Z.K."/>
            <person name="Wang L."/>
            <person name="Huang L."/>
        </authorList>
    </citation>
    <scope>NUCLEOTIDE SEQUENCE [LARGE SCALE GENOMIC DNA]</scope>
    <source>
        <strain evidence="1">03-8</strain>
    </source>
</reference>
<evidence type="ECO:0000313" key="1">
    <source>
        <dbReference type="EMBL" id="KUI69869.1"/>
    </source>
</evidence>